<gene>
    <name evidence="1" type="ORF">LEP1GSC188_2760</name>
</gene>
<evidence type="ECO:0000313" key="1">
    <source>
        <dbReference type="EMBL" id="EMF82975.1"/>
    </source>
</evidence>
<dbReference type="Proteomes" id="UP000011770">
    <property type="component" value="Unassembled WGS sequence"/>
</dbReference>
<dbReference type="AlphaFoldDB" id="M3H2J1"/>
<dbReference type="NCBIfam" id="NF047689">
    <property type="entry name" value="LIC10907_fam"/>
    <property type="match status" value="1"/>
</dbReference>
<dbReference type="EMBL" id="AHOR02000017">
    <property type="protein sequence ID" value="EMF82975.1"/>
    <property type="molecule type" value="Genomic_DNA"/>
</dbReference>
<protein>
    <submittedName>
        <fullName evidence="1">Uncharacterized protein</fullName>
    </submittedName>
</protein>
<proteinExistence type="predicted"/>
<organism evidence="1 2">
    <name type="scientific">Leptospira weilii serovar Topaz str. LT2116</name>
    <dbReference type="NCBI Taxonomy" id="1088540"/>
    <lineage>
        <taxon>Bacteria</taxon>
        <taxon>Pseudomonadati</taxon>
        <taxon>Spirochaetota</taxon>
        <taxon>Spirochaetia</taxon>
        <taxon>Leptospirales</taxon>
        <taxon>Leptospiraceae</taxon>
        <taxon>Leptospira</taxon>
    </lineage>
</organism>
<dbReference type="NCBIfam" id="NF047661">
    <property type="entry name" value="LIC_10907"/>
    <property type="match status" value="1"/>
</dbReference>
<sequence length="107" mass="13201">MLKWYDPSRLEDYLGSLPKFRNRLSLLIQYKDRREKVPKELRFFILIQRLYLQKKILLRRNEWLAKELRSIFSEKIQLESKLESFEKLPKEIQNKNTNLVKSYLKNI</sequence>
<evidence type="ECO:0000313" key="2">
    <source>
        <dbReference type="Proteomes" id="UP000011770"/>
    </source>
</evidence>
<name>M3H2J1_9LEPT</name>
<comment type="caution">
    <text evidence="1">The sequence shown here is derived from an EMBL/GenBank/DDBJ whole genome shotgun (WGS) entry which is preliminary data.</text>
</comment>
<reference evidence="1 2" key="1">
    <citation type="submission" date="2013-01" db="EMBL/GenBank/DDBJ databases">
        <authorList>
            <person name="Harkins D.M."/>
            <person name="Durkin A.S."/>
            <person name="Brinkac L.M."/>
            <person name="Haft D.H."/>
            <person name="Selengut J.D."/>
            <person name="Sanka R."/>
            <person name="DePew J."/>
            <person name="Purushe J."/>
            <person name="Tulsiani S.M."/>
            <person name="Graham G.C."/>
            <person name="Burns M.-A."/>
            <person name="Dohnt M.F."/>
            <person name="Smythe L.D."/>
            <person name="McKay D.B."/>
            <person name="Craig S.B."/>
            <person name="Vinetz J.M."/>
            <person name="Sutton G.G."/>
            <person name="Nierman W.C."/>
            <person name="Fouts D.E."/>
        </authorList>
    </citation>
    <scope>NUCLEOTIDE SEQUENCE [LARGE SCALE GENOMIC DNA]</scope>
    <source>
        <strain evidence="1 2">LT2116</strain>
    </source>
</reference>
<accession>M3H2J1</accession>